<dbReference type="Gene3D" id="1.20.140.10">
    <property type="entry name" value="Butyryl-CoA Dehydrogenase, subunit A, domain 3"/>
    <property type="match status" value="1"/>
</dbReference>
<protein>
    <submittedName>
        <fullName evidence="5">Acyl-CoA dehydrogenase family protein</fullName>
    </submittedName>
</protein>
<dbReference type="InterPro" id="IPR036250">
    <property type="entry name" value="AcylCo_DH-like_C"/>
</dbReference>
<dbReference type="InterPro" id="IPR046373">
    <property type="entry name" value="Acyl-CoA_Oxase/DH_mid-dom_sf"/>
</dbReference>
<dbReference type="GO" id="GO:0033539">
    <property type="term" value="P:fatty acid beta-oxidation using acyl-CoA dehydrogenase"/>
    <property type="evidence" value="ECO:0007669"/>
    <property type="project" value="TreeGrafter"/>
</dbReference>
<evidence type="ECO:0000313" key="6">
    <source>
        <dbReference type="Proteomes" id="UP001161137"/>
    </source>
</evidence>
<feature type="domain" description="Acyl-CoA dehydrogenase C-terminal" evidence="4">
    <location>
        <begin position="251"/>
        <end position="379"/>
    </location>
</feature>
<reference evidence="5" key="1">
    <citation type="submission" date="2022-09" db="EMBL/GenBank/DDBJ databases">
        <title>Intensive care unit water sources are persistently colonized with multi-drug resistant bacteria and are the site of extensive horizontal gene transfer of antibiotic resistance genes.</title>
        <authorList>
            <person name="Diorio-Toth L."/>
        </authorList>
    </citation>
    <scope>NUCLEOTIDE SEQUENCE</scope>
    <source>
        <strain evidence="5">GD03863</strain>
    </source>
</reference>
<name>A0AA42IRV0_9GAMM</name>
<dbReference type="Pfam" id="PF08028">
    <property type="entry name" value="Acyl-CoA_dh_2"/>
    <property type="match status" value="1"/>
</dbReference>
<accession>A0AA42IRV0</accession>
<dbReference type="InterPro" id="IPR009100">
    <property type="entry name" value="AcylCoA_DH/oxidase_NM_dom_sf"/>
</dbReference>
<dbReference type="GO" id="GO:0016712">
    <property type="term" value="F:oxidoreductase activity, acting on paired donors, with incorporation or reduction of molecular oxygen, reduced flavin or flavoprotein as one donor, and incorporation of one atom of oxygen"/>
    <property type="evidence" value="ECO:0007669"/>
    <property type="project" value="TreeGrafter"/>
</dbReference>
<organism evidence="5 6">
    <name type="scientific">Ectopseudomonas toyotomiensis</name>
    <dbReference type="NCBI Taxonomy" id="554344"/>
    <lineage>
        <taxon>Bacteria</taxon>
        <taxon>Pseudomonadati</taxon>
        <taxon>Pseudomonadota</taxon>
        <taxon>Gammaproteobacteria</taxon>
        <taxon>Pseudomonadales</taxon>
        <taxon>Pseudomonadaceae</taxon>
        <taxon>Ectopseudomonas</taxon>
    </lineage>
</organism>
<dbReference type="Gene3D" id="1.10.540.10">
    <property type="entry name" value="Acyl-CoA dehydrogenase/oxidase, N-terminal domain"/>
    <property type="match status" value="1"/>
</dbReference>
<feature type="domain" description="Acyl-CoA dehydrogenase/oxidase N-terminal" evidence="3">
    <location>
        <begin position="28"/>
        <end position="99"/>
    </location>
</feature>
<dbReference type="InterPro" id="IPR013107">
    <property type="entry name" value="Acyl-CoA_DH_C"/>
</dbReference>
<dbReference type="Proteomes" id="UP001161137">
    <property type="component" value="Unassembled WGS sequence"/>
</dbReference>
<evidence type="ECO:0000313" key="5">
    <source>
        <dbReference type="EMBL" id="MDH0702051.1"/>
    </source>
</evidence>
<evidence type="ECO:0000259" key="4">
    <source>
        <dbReference type="Pfam" id="PF08028"/>
    </source>
</evidence>
<dbReference type="InterPro" id="IPR037069">
    <property type="entry name" value="AcylCoA_DH/ox_N_sf"/>
</dbReference>
<dbReference type="InterPro" id="IPR013786">
    <property type="entry name" value="AcylCoA_DH/ox_N"/>
</dbReference>
<evidence type="ECO:0000256" key="1">
    <source>
        <dbReference type="ARBA" id="ARBA00023002"/>
    </source>
</evidence>
<dbReference type="AlphaFoldDB" id="A0AA42IRV0"/>
<dbReference type="PANTHER" id="PTHR48083">
    <property type="entry name" value="MEDIUM-CHAIN SPECIFIC ACYL-COA DEHYDROGENASE, MITOCHONDRIAL-RELATED"/>
    <property type="match status" value="1"/>
</dbReference>
<sequence>MPDATTIRPNVTEAFDPQARARALRPLLAHHAQQCEQDGRITDEVFAALREAELFAITAPLRAGGPGAKLITHIETVAELAKGCVGTAWAYSLLSSVTASVKAMPPPIREQVLRNGDELFCSVAAQTGFADPAGDGHYRISGKWGFASGCRHANWALNGIAIRDAAGQVVDGGFALIDLKQPQVEILDNWQVAGMSGSGSNMIAVDNLVVPETLLLRASRRPPAEALLAMPGLEPRDRWPTEPLFPLIVLPPMLGAASAMLESVVQTMDKRPVVWWSYPSQKDSQRLVGAAGQAALEIDSAWLHVRRAAAMLDETAQQRLLTGFEKARIQADCGYAMGLLRDAGNRLMDIAGPGAFALSSPLQRFWRDLNVGTRHNAMNQGLSIELYGRALLGLDSSLNLLADIGPVPDWAAPR</sequence>
<dbReference type="PANTHER" id="PTHR48083:SF19">
    <property type="entry name" value="FLAVIN-DEPENDENT MONOOXYGENASE, OXYGENASE SUBUNIT HSAA"/>
    <property type="match status" value="1"/>
</dbReference>
<proteinExistence type="inferred from homology"/>
<comment type="similarity">
    <text evidence="2">Belongs to the HpaH/HsaA monooxygenase family.</text>
</comment>
<dbReference type="SUPFAM" id="SSF56645">
    <property type="entry name" value="Acyl-CoA dehydrogenase NM domain-like"/>
    <property type="match status" value="1"/>
</dbReference>
<dbReference type="InterPro" id="IPR050741">
    <property type="entry name" value="Acyl-CoA_dehydrogenase"/>
</dbReference>
<evidence type="ECO:0000256" key="2">
    <source>
        <dbReference type="ARBA" id="ARBA00049661"/>
    </source>
</evidence>
<gene>
    <name evidence="5" type="ORF">N5D41_11190</name>
</gene>
<evidence type="ECO:0000259" key="3">
    <source>
        <dbReference type="Pfam" id="PF02771"/>
    </source>
</evidence>
<comment type="caution">
    <text evidence="5">The sequence shown here is derived from an EMBL/GenBank/DDBJ whole genome shotgun (WGS) entry which is preliminary data.</text>
</comment>
<dbReference type="GO" id="GO:0003995">
    <property type="term" value="F:acyl-CoA dehydrogenase activity"/>
    <property type="evidence" value="ECO:0007669"/>
    <property type="project" value="TreeGrafter"/>
</dbReference>
<dbReference type="PIRSF" id="PIRSF016578">
    <property type="entry name" value="HsaA"/>
    <property type="match status" value="1"/>
</dbReference>
<dbReference type="GO" id="GO:0005737">
    <property type="term" value="C:cytoplasm"/>
    <property type="evidence" value="ECO:0007669"/>
    <property type="project" value="TreeGrafter"/>
</dbReference>
<dbReference type="Gene3D" id="2.40.110.10">
    <property type="entry name" value="Butyryl-CoA Dehydrogenase, subunit A, domain 2"/>
    <property type="match status" value="1"/>
</dbReference>
<dbReference type="GeneID" id="83643934"/>
<dbReference type="GO" id="GO:0050660">
    <property type="term" value="F:flavin adenine dinucleotide binding"/>
    <property type="evidence" value="ECO:0007669"/>
    <property type="project" value="InterPro"/>
</dbReference>
<dbReference type="Pfam" id="PF02771">
    <property type="entry name" value="Acyl-CoA_dh_N"/>
    <property type="match status" value="1"/>
</dbReference>
<keyword evidence="1" id="KW-0560">Oxidoreductase</keyword>
<dbReference type="RefSeq" id="WP_100548537.1">
    <property type="nucleotide sequence ID" value="NZ_JACFYY010000012.1"/>
</dbReference>
<dbReference type="EMBL" id="JAOCDH010000011">
    <property type="protein sequence ID" value="MDH0702051.1"/>
    <property type="molecule type" value="Genomic_DNA"/>
</dbReference>
<dbReference type="SUPFAM" id="SSF47203">
    <property type="entry name" value="Acyl-CoA dehydrogenase C-terminal domain-like"/>
    <property type="match status" value="1"/>
</dbReference>